<dbReference type="EMBL" id="LSYV01000038">
    <property type="protein sequence ID" value="KXZ47153.1"/>
    <property type="molecule type" value="Genomic_DNA"/>
</dbReference>
<dbReference type="OrthoDB" id="544827at2759"/>
<proteinExistence type="predicted"/>
<protein>
    <submittedName>
        <fullName evidence="2">Uncharacterized protein</fullName>
    </submittedName>
</protein>
<organism evidence="2 3">
    <name type="scientific">Gonium pectorale</name>
    <name type="common">Green alga</name>
    <dbReference type="NCBI Taxonomy" id="33097"/>
    <lineage>
        <taxon>Eukaryota</taxon>
        <taxon>Viridiplantae</taxon>
        <taxon>Chlorophyta</taxon>
        <taxon>core chlorophytes</taxon>
        <taxon>Chlorophyceae</taxon>
        <taxon>CS clade</taxon>
        <taxon>Chlamydomonadales</taxon>
        <taxon>Volvocaceae</taxon>
        <taxon>Gonium</taxon>
    </lineage>
</organism>
<accession>A0A150GBK8</accession>
<evidence type="ECO:0000313" key="2">
    <source>
        <dbReference type="EMBL" id="KXZ47153.1"/>
    </source>
</evidence>
<evidence type="ECO:0000313" key="3">
    <source>
        <dbReference type="Proteomes" id="UP000075714"/>
    </source>
</evidence>
<sequence length="181" mass="18998">MASPSRAPSSSGRSSSFGSRASTSTAGSAASKSSYRTNYVYATSYGASSRVRMATYSILAYYVLFQGHSYPCVRFNYNDTYYDDCALRNATAAAAGLPDSTIDLATVNALPQLIPESGTSSDILAFNDSLYNVSNGLIVDSAFCNYTYITPGAAGPGPRWRSGWALALGLAAASYLGGLHP</sequence>
<name>A0A150GBK8_GONPE</name>
<comment type="caution">
    <text evidence="2">The sequence shown here is derived from an EMBL/GenBank/DDBJ whole genome shotgun (WGS) entry which is preliminary data.</text>
</comment>
<evidence type="ECO:0000256" key="1">
    <source>
        <dbReference type="SAM" id="MobiDB-lite"/>
    </source>
</evidence>
<reference evidence="3" key="1">
    <citation type="journal article" date="2016" name="Nat. Commun.">
        <title>The Gonium pectorale genome demonstrates co-option of cell cycle regulation during the evolution of multicellularity.</title>
        <authorList>
            <person name="Hanschen E.R."/>
            <person name="Marriage T.N."/>
            <person name="Ferris P.J."/>
            <person name="Hamaji T."/>
            <person name="Toyoda A."/>
            <person name="Fujiyama A."/>
            <person name="Neme R."/>
            <person name="Noguchi H."/>
            <person name="Minakuchi Y."/>
            <person name="Suzuki M."/>
            <person name="Kawai-Toyooka H."/>
            <person name="Smith D.R."/>
            <person name="Sparks H."/>
            <person name="Anderson J."/>
            <person name="Bakaric R."/>
            <person name="Luria V."/>
            <person name="Karger A."/>
            <person name="Kirschner M.W."/>
            <person name="Durand P.M."/>
            <person name="Michod R.E."/>
            <person name="Nozaki H."/>
            <person name="Olson B.J."/>
        </authorList>
    </citation>
    <scope>NUCLEOTIDE SEQUENCE [LARGE SCALE GENOMIC DNA]</scope>
    <source>
        <strain evidence="3">NIES-2863</strain>
    </source>
</reference>
<gene>
    <name evidence="2" type="ORF">GPECTOR_37g159</name>
</gene>
<feature type="region of interest" description="Disordered" evidence="1">
    <location>
        <begin position="1"/>
        <end position="27"/>
    </location>
</feature>
<dbReference type="AlphaFoldDB" id="A0A150GBK8"/>
<keyword evidence="3" id="KW-1185">Reference proteome</keyword>
<dbReference type="Proteomes" id="UP000075714">
    <property type="component" value="Unassembled WGS sequence"/>
</dbReference>